<dbReference type="Gramene" id="ABO94175">
    <property type="protein sequence ID" value="ABO94175"/>
    <property type="gene ID" value="OSTLU_28980"/>
</dbReference>
<sequence>MASTTTTSDGFLDALDAVLDVENPELFKWLTAQETAPREMRENEAYASLAAHCAKFLDEKSSEASRAAHGREWIRGWNDSGAGNQ</sequence>
<protein>
    <submittedName>
        <fullName evidence="2">Uncharacterized protein</fullName>
    </submittedName>
</protein>
<dbReference type="InterPro" id="IPR005631">
    <property type="entry name" value="SDH"/>
</dbReference>
<dbReference type="GeneID" id="4999812"/>
<dbReference type="Gene3D" id="1.10.150.250">
    <property type="entry name" value="Flavinator of succinate dehydrogenase"/>
    <property type="match status" value="1"/>
</dbReference>
<evidence type="ECO:0000313" key="3">
    <source>
        <dbReference type="Proteomes" id="UP000001568"/>
    </source>
</evidence>
<keyword evidence="3" id="KW-1185">Reference proteome</keyword>
<name>A4RRD7_OSTLU</name>
<organism evidence="2 3">
    <name type="scientific">Ostreococcus lucimarinus (strain CCE9901)</name>
    <dbReference type="NCBI Taxonomy" id="436017"/>
    <lineage>
        <taxon>Eukaryota</taxon>
        <taxon>Viridiplantae</taxon>
        <taxon>Chlorophyta</taxon>
        <taxon>Mamiellophyceae</taxon>
        <taxon>Mamiellales</taxon>
        <taxon>Bathycoccaceae</taxon>
        <taxon>Ostreococcus</taxon>
    </lineage>
</organism>
<dbReference type="HOGENOM" id="CLU_2516715_0_0_1"/>
<dbReference type="RefSeq" id="XP_001415883.1">
    <property type="nucleotide sequence ID" value="XM_001415846.1"/>
</dbReference>
<dbReference type="KEGG" id="olu:OSTLU_28980"/>
<dbReference type="InterPro" id="IPR036714">
    <property type="entry name" value="SDH_sf"/>
</dbReference>
<proteinExistence type="predicted"/>
<dbReference type="OrthoDB" id="284292at2759"/>
<dbReference type="AlphaFoldDB" id="A4RRD7"/>
<reference evidence="2 3" key="1">
    <citation type="journal article" date="2007" name="Proc. Natl. Acad. Sci. U.S.A.">
        <title>The tiny eukaryote Ostreococcus provides genomic insights into the paradox of plankton speciation.</title>
        <authorList>
            <person name="Palenik B."/>
            <person name="Grimwood J."/>
            <person name="Aerts A."/>
            <person name="Rouze P."/>
            <person name="Salamov A."/>
            <person name="Putnam N."/>
            <person name="Dupont C."/>
            <person name="Jorgensen R."/>
            <person name="Derelle E."/>
            <person name="Rombauts S."/>
            <person name="Zhou K."/>
            <person name="Otillar R."/>
            <person name="Merchant S.S."/>
            <person name="Podell S."/>
            <person name="Gaasterland T."/>
            <person name="Napoli C."/>
            <person name="Gendler K."/>
            <person name="Manuell A."/>
            <person name="Tai V."/>
            <person name="Vallon O."/>
            <person name="Piganeau G."/>
            <person name="Jancek S."/>
            <person name="Heijde M."/>
            <person name="Jabbari K."/>
            <person name="Bowler C."/>
            <person name="Lohr M."/>
            <person name="Robbens S."/>
            <person name="Werner G."/>
            <person name="Dubchak I."/>
            <person name="Pazour G.J."/>
            <person name="Ren Q."/>
            <person name="Paulsen I."/>
            <person name="Delwiche C."/>
            <person name="Schmutz J."/>
            <person name="Rokhsar D."/>
            <person name="Van de Peer Y."/>
            <person name="Moreau H."/>
            <person name="Grigoriev I.V."/>
        </authorList>
    </citation>
    <scope>NUCLEOTIDE SEQUENCE [LARGE SCALE GENOMIC DNA]</scope>
    <source>
        <strain evidence="2 3">CCE9901</strain>
    </source>
</reference>
<accession>A4RRD7</accession>
<dbReference type="STRING" id="436017.A4RRD7"/>
<evidence type="ECO:0000313" key="2">
    <source>
        <dbReference type="EMBL" id="ABO94175.1"/>
    </source>
</evidence>
<dbReference type="Pfam" id="PF03937">
    <property type="entry name" value="Sdh5"/>
    <property type="match status" value="1"/>
</dbReference>
<gene>
    <name evidence="2" type="ORF">OSTLU_28980</name>
</gene>
<dbReference type="EMBL" id="CP000581">
    <property type="protein sequence ID" value="ABO94175.1"/>
    <property type="molecule type" value="Genomic_DNA"/>
</dbReference>
<dbReference type="eggNOG" id="KOG3326">
    <property type="taxonomic scope" value="Eukaryota"/>
</dbReference>
<dbReference type="OMA" id="HGREWIR"/>
<keyword evidence="1" id="KW-0143">Chaperone</keyword>
<evidence type="ECO:0000256" key="1">
    <source>
        <dbReference type="ARBA" id="ARBA00023186"/>
    </source>
</evidence>
<dbReference type="Proteomes" id="UP000001568">
    <property type="component" value="Chromosome 1"/>
</dbReference>